<protein>
    <submittedName>
        <fullName evidence="1">Uncharacterized protein</fullName>
    </submittedName>
</protein>
<dbReference type="EMBL" id="MSCT01000018">
    <property type="protein sequence ID" value="OLF53047.1"/>
    <property type="molecule type" value="Genomic_DNA"/>
</dbReference>
<name>A0A1Q8EMP1_9PSED</name>
<evidence type="ECO:0000313" key="2">
    <source>
        <dbReference type="Proteomes" id="UP000185578"/>
    </source>
</evidence>
<proteinExistence type="predicted"/>
<comment type="caution">
    <text evidence="1">The sequence shown here is derived from an EMBL/GenBank/DDBJ whole genome shotgun (WGS) entry which is preliminary data.</text>
</comment>
<dbReference type="AlphaFoldDB" id="A0A1Q8EMP1"/>
<sequence length="91" mass="9809">MKVGVEIDAQGEQVRFQQGLSRRQRRAAEYLDLGVVGKGVSDVLLAIGADPESQSALGEKRQEPLSHASNHQLDAILLTDELLQDLGDEGA</sequence>
<accession>A0A1Q8EMP1</accession>
<reference evidence="1 2" key="1">
    <citation type="submission" date="2016-12" db="EMBL/GenBank/DDBJ databases">
        <authorList>
            <person name="Song W.-J."/>
            <person name="Kurnit D.M."/>
        </authorList>
    </citation>
    <scope>NUCLEOTIDE SEQUENCE [LARGE SCALE GENOMIC DNA]</scope>
    <source>
        <strain evidence="1 2">PCL1601</strain>
    </source>
</reference>
<dbReference type="Proteomes" id="UP000185578">
    <property type="component" value="Unassembled WGS sequence"/>
</dbReference>
<evidence type="ECO:0000313" key="1">
    <source>
        <dbReference type="EMBL" id="OLF53047.1"/>
    </source>
</evidence>
<gene>
    <name evidence="1" type="ORF">BTN82_19985</name>
</gene>
<organism evidence="1 2">
    <name type="scientific">Pseudomonas chlororaphis</name>
    <dbReference type="NCBI Taxonomy" id="587753"/>
    <lineage>
        <taxon>Bacteria</taxon>
        <taxon>Pseudomonadati</taxon>
        <taxon>Pseudomonadota</taxon>
        <taxon>Gammaproteobacteria</taxon>
        <taxon>Pseudomonadales</taxon>
        <taxon>Pseudomonadaceae</taxon>
        <taxon>Pseudomonas</taxon>
    </lineage>
</organism>